<keyword evidence="4 8" id="KW-0863">Zinc-finger</keyword>
<keyword evidence="7 10" id="KW-0472">Membrane</keyword>
<evidence type="ECO:0000256" key="4">
    <source>
        <dbReference type="ARBA" id="ARBA00022771"/>
    </source>
</evidence>
<dbReference type="SMART" id="SM00184">
    <property type="entry name" value="RING"/>
    <property type="match status" value="1"/>
</dbReference>
<dbReference type="PANTHER" id="PTHR46539">
    <property type="entry name" value="E3 UBIQUITIN-PROTEIN LIGASE ATL42"/>
    <property type="match status" value="1"/>
</dbReference>
<dbReference type="GO" id="GO:0008270">
    <property type="term" value="F:zinc ion binding"/>
    <property type="evidence" value="ECO:0007669"/>
    <property type="project" value="UniProtKB-KW"/>
</dbReference>
<organism evidence="13 14">
    <name type="scientific">Branchiostoma floridae</name>
    <name type="common">Florida lancelet</name>
    <name type="synonym">Amphioxus</name>
    <dbReference type="NCBI Taxonomy" id="7739"/>
    <lineage>
        <taxon>Eukaryota</taxon>
        <taxon>Metazoa</taxon>
        <taxon>Chordata</taxon>
        <taxon>Cephalochordata</taxon>
        <taxon>Leptocardii</taxon>
        <taxon>Amphioxiformes</taxon>
        <taxon>Branchiostomatidae</taxon>
        <taxon>Branchiostoma</taxon>
    </lineage>
</organism>
<evidence type="ECO:0000256" key="7">
    <source>
        <dbReference type="ARBA" id="ARBA00023136"/>
    </source>
</evidence>
<feature type="region of interest" description="Disordered" evidence="9">
    <location>
        <begin position="354"/>
        <end position="431"/>
    </location>
</feature>
<feature type="chain" id="PRO_5039903804" evidence="11">
    <location>
        <begin position="31"/>
        <end position="431"/>
    </location>
</feature>
<dbReference type="SUPFAM" id="SSF52025">
    <property type="entry name" value="PA domain"/>
    <property type="match status" value="1"/>
</dbReference>
<dbReference type="KEGG" id="bfo:118419042"/>
<feature type="compositionally biased region" description="Polar residues" evidence="9">
    <location>
        <begin position="413"/>
        <end position="431"/>
    </location>
</feature>
<dbReference type="Gene3D" id="3.50.30.30">
    <property type="match status" value="1"/>
</dbReference>
<keyword evidence="6 10" id="KW-1133">Transmembrane helix</keyword>
<dbReference type="CDD" id="cd16668">
    <property type="entry name" value="RING-H2_RNF130-like"/>
    <property type="match status" value="1"/>
</dbReference>
<dbReference type="PANTHER" id="PTHR46539:SF23">
    <property type="entry name" value="RING-TYPE DOMAIN-CONTAINING PROTEIN"/>
    <property type="match status" value="1"/>
</dbReference>
<dbReference type="Pfam" id="PF13639">
    <property type="entry name" value="zf-RING_2"/>
    <property type="match status" value="1"/>
</dbReference>
<evidence type="ECO:0000256" key="11">
    <source>
        <dbReference type="SAM" id="SignalP"/>
    </source>
</evidence>
<keyword evidence="11" id="KW-0732">Signal</keyword>
<dbReference type="FunFam" id="3.50.30.30:FF:000003">
    <property type="entry name" value="E3 ubiquitin-protein ligase RNF128"/>
    <property type="match status" value="1"/>
</dbReference>
<evidence type="ECO:0000313" key="13">
    <source>
        <dbReference type="Proteomes" id="UP000001554"/>
    </source>
</evidence>
<evidence type="ECO:0000256" key="8">
    <source>
        <dbReference type="PROSITE-ProRule" id="PRU00175"/>
    </source>
</evidence>
<feature type="transmembrane region" description="Helical" evidence="10">
    <location>
        <begin position="190"/>
        <end position="213"/>
    </location>
</feature>
<comment type="subcellular location">
    <subcellularLocation>
        <location evidence="1">Membrane</location>
        <topology evidence="1">Single-pass membrane protein</topology>
    </subcellularLocation>
</comment>
<keyword evidence="5" id="KW-0862">Zinc</keyword>
<keyword evidence="3" id="KW-0479">Metal-binding</keyword>
<sequence length="431" mass="47610">MKMVVGEERTFMYGLCLLLCVMLWFGSAQCMVGEDAATEYTKAFVNITYRDSSTNKIHSEKEEVGVYGKNSPTIEARGIVVNVGNACQPLRHITPPKTQWIALVVRGICDFRHKINHAKSLNATAVVVYNHEPSPPETMAHEGTGNIVAIMISRAKGLEIVTLLDNGTQVMMHITMGTHTRYKVIDKTSVLFVSISFIVLMIISLAWLVFYYIQRFRYAHARDRSQRRFATVAKKAITKIPVKTIRKGDKEVEWEHDSCAVCIDNYKPSDVVRVLPCKHIFHKLCVDPWLIEHRTCPMCKLNILKALGYLVPSSTESLNIDVEATTTNGSFLGNDTEDESVDQDSAWNNIVTVALPPPDPVVAQEGQGGDQGTETDDDQPRAAVVTSETGTEMTERLPTGEGEQETGTQGIQVSPTDQPAADSNANPAVTV</sequence>
<dbReference type="CDD" id="cd02122">
    <property type="entry name" value="PA_GRAIL_like"/>
    <property type="match status" value="1"/>
</dbReference>
<dbReference type="InterPro" id="IPR046450">
    <property type="entry name" value="PA_dom_sf"/>
</dbReference>
<evidence type="ECO:0000256" key="1">
    <source>
        <dbReference type="ARBA" id="ARBA00004167"/>
    </source>
</evidence>
<evidence type="ECO:0000256" key="9">
    <source>
        <dbReference type="SAM" id="MobiDB-lite"/>
    </source>
</evidence>
<dbReference type="Proteomes" id="UP000001554">
    <property type="component" value="Chromosome 7"/>
</dbReference>
<dbReference type="RefSeq" id="XP_035681164.1">
    <property type="nucleotide sequence ID" value="XM_035825271.1"/>
</dbReference>
<evidence type="ECO:0000256" key="2">
    <source>
        <dbReference type="ARBA" id="ARBA00022692"/>
    </source>
</evidence>
<dbReference type="FunFam" id="3.30.40.10:FF:000009">
    <property type="entry name" value="E3 ubiquitin-protein ligase RNF130"/>
    <property type="match status" value="1"/>
</dbReference>
<keyword evidence="13" id="KW-1185">Reference proteome</keyword>
<dbReference type="InterPro" id="IPR003137">
    <property type="entry name" value="PA_domain"/>
</dbReference>
<accession>A0A9J7LFJ8</accession>
<gene>
    <name evidence="14" type="primary">LOC118419042</name>
</gene>
<feature type="signal peptide" evidence="11">
    <location>
        <begin position="1"/>
        <end position="30"/>
    </location>
</feature>
<protein>
    <submittedName>
        <fullName evidence="14">RING finger protein 150-like</fullName>
    </submittedName>
</protein>
<dbReference type="PROSITE" id="PS50089">
    <property type="entry name" value="ZF_RING_2"/>
    <property type="match status" value="1"/>
</dbReference>
<reference evidence="14" key="2">
    <citation type="submission" date="2025-08" db="UniProtKB">
        <authorList>
            <consortium name="RefSeq"/>
        </authorList>
    </citation>
    <scope>IDENTIFICATION</scope>
    <source>
        <strain evidence="14">S238N-H82</strain>
        <tissue evidence="14">Testes</tissue>
    </source>
</reference>
<dbReference type="AlphaFoldDB" id="A0A9J7LFJ8"/>
<name>A0A9J7LFJ8_BRAFL</name>
<evidence type="ECO:0000259" key="12">
    <source>
        <dbReference type="PROSITE" id="PS50089"/>
    </source>
</evidence>
<feature type="compositionally biased region" description="Low complexity" evidence="9">
    <location>
        <begin position="399"/>
        <end position="412"/>
    </location>
</feature>
<evidence type="ECO:0000256" key="6">
    <source>
        <dbReference type="ARBA" id="ARBA00022989"/>
    </source>
</evidence>
<evidence type="ECO:0000256" key="10">
    <source>
        <dbReference type="SAM" id="Phobius"/>
    </source>
</evidence>
<dbReference type="OrthoDB" id="5357315at2759"/>
<dbReference type="GeneID" id="118419042"/>
<feature type="domain" description="RING-type" evidence="12">
    <location>
        <begin position="259"/>
        <end position="300"/>
    </location>
</feature>
<proteinExistence type="predicted"/>
<reference evidence="13" key="1">
    <citation type="journal article" date="2020" name="Nat. Ecol. Evol.">
        <title>Deeply conserved synteny resolves early events in vertebrate evolution.</title>
        <authorList>
            <person name="Simakov O."/>
            <person name="Marletaz F."/>
            <person name="Yue J.X."/>
            <person name="O'Connell B."/>
            <person name="Jenkins J."/>
            <person name="Brandt A."/>
            <person name="Calef R."/>
            <person name="Tung C.H."/>
            <person name="Huang T.K."/>
            <person name="Schmutz J."/>
            <person name="Satoh N."/>
            <person name="Yu J.K."/>
            <person name="Putnam N.H."/>
            <person name="Green R.E."/>
            <person name="Rokhsar D.S."/>
        </authorList>
    </citation>
    <scope>NUCLEOTIDE SEQUENCE [LARGE SCALE GENOMIC DNA]</scope>
    <source>
        <strain evidence="13">S238N-H82</strain>
    </source>
</reference>
<dbReference type="Pfam" id="PF02225">
    <property type="entry name" value="PA"/>
    <property type="match status" value="1"/>
</dbReference>
<evidence type="ECO:0000256" key="5">
    <source>
        <dbReference type="ARBA" id="ARBA00022833"/>
    </source>
</evidence>
<dbReference type="OMA" id="MCKINIL"/>
<evidence type="ECO:0000256" key="3">
    <source>
        <dbReference type="ARBA" id="ARBA00022723"/>
    </source>
</evidence>
<dbReference type="GO" id="GO:0016020">
    <property type="term" value="C:membrane"/>
    <property type="evidence" value="ECO:0007669"/>
    <property type="project" value="UniProtKB-SubCell"/>
</dbReference>
<keyword evidence="2 10" id="KW-0812">Transmembrane</keyword>
<dbReference type="Gene3D" id="3.30.40.10">
    <property type="entry name" value="Zinc/RING finger domain, C3HC4 (zinc finger)"/>
    <property type="match status" value="1"/>
</dbReference>
<evidence type="ECO:0000313" key="14">
    <source>
        <dbReference type="RefSeq" id="XP_035681164.1"/>
    </source>
</evidence>
<dbReference type="InterPro" id="IPR013083">
    <property type="entry name" value="Znf_RING/FYVE/PHD"/>
</dbReference>
<dbReference type="SUPFAM" id="SSF57850">
    <property type="entry name" value="RING/U-box"/>
    <property type="match status" value="1"/>
</dbReference>
<dbReference type="InterPro" id="IPR001841">
    <property type="entry name" value="Znf_RING"/>
</dbReference>